<keyword evidence="1" id="KW-0732">Signal</keyword>
<evidence type="ECO:0000313" key="2">
    <source>
        <dbReference type="EMBL" id="CAG4885234.1"/>
    </source>
</evidence>
<dbReference type="PANTHER" id="PTHR36302">
    <property type="entry name" value="BLR7088 PROTEIN"/>
    <property type="match status" value="1"/>
</dbReference>
<comment type="caution">
    <text evidence="2">The sequence shown here is derived from an EMBL/GenBank/DDBJ whole genome shotgun (WGS) entry which is preliminary data.</text>
</comment>
<dbReference type="InterPro" id="IPR058248">
    <property type="entry name" value="Lxx211020-like"/>
</dbReference>
<dbReference type="Gene3D" id="2.60.40.1890">
    <property type="entry name" value="PCu(A)C copper chaperone"/>
    <property type="match status" value="1"/>
</dbReference>
<feature type="chain" id="PRO_5038032004" evidence="1">
    <location>
        <begin position="21"/>
        <end position="157"/>
    </location>
</feature>
<dbReference type="EMBL" id="CAJQUM010000001">
    <property type="protein sequence ID" value="CAG4885234.1"/>
    <property type="molecule type" value="Genomic_DNA"/>
</dbReference>
<protein>
    <submittedName>
        <fullName evidence="2">Copper metallochaperone, bacterial analog of Cox17 protein</fullName>
    </submittedName>
</protein>
<sequence length="157" mass="16758">MKNFKLILLTALFASMAANAADIEIKSAWVRGTVPAQTMSAAYMELTSKGGATLLGASTPLAEDAEVHEMRLEGGVMKMRAAPRLALPAGATVSLKPGGYHIMLMGLKRQLKPGDTVPITLRIENAHKKTEAVAVNAEVHDLAEPPAAESHDHMHMH</sequence>
<name>A0A916J641_9PROT</name>
<gene>
    <name evidence="2" type="ORF">GTOL_13117</name>
</gene>
<accession>A0A916J641</accession>
<dbReference type="InterPro" id="IPR036182">
    <property type="entry name" value="PCuAC_sf"/>
</dbReference>
<dbReference type="Proteomes" id="UP000742786">
    <property type="component" value="Unassembled WGS sequence"/>
</dbReference>
<organism evidence="2 3">
    <name type="scientific">Georgfuchsia toluolica</name>
    <dbReference type="NCBI Taxonomy" id="424218"/>
    <lineage>
        <taxon>Bacteria</taxon>
        <taxon>Pseudomonadati</taxon>
        <taxon>Pseudomonadota</taxon>
        <taxon>Betaproteobacteria</taxon>
        <taxon>Nitrosomonadales</taxon>
        <taxon>Sterolibacteriaceae</taxon>
        <taxon>Georgfuchsia</taxon>
    </lineage>
</organism>
<dbReference type="PANTHER" id="PTHR36302:SF1">
    <property type="entry name" value="COPPER CHAPERONE PCU(A)C"/>
    <property type="match status" value="1"/>
</dbReference>
<reference evidence="2" key="1">
    <citation type="submission" date="2021-04" db="EMBL/GenBank/DDBJ databases">
        <authorList>
            <person name="Hornung B."/>
        </authorList>
    </citation>
    <scope>NUCLEOTIDE SEQUENCE</scope>
    <source>
        <strain evidence="2">G5G6</strain>
    </source>
</reference>
<proteinExistence type="predicted"/>
<dbReference type="SUPFAM" id="SSF110087">
    <property type="entry name" value="DR1885-like metal-binding protein"/>
    <property type="match status" value="1"/>
</dbReference>
<keyword evidence="3" id="KW-1185">Reference proteome</keyword>
<evidence type="ECO:0000256" key="1">
    <source>
        <dbReference type="SAM" id="SignalP"/>
    </source>
</evidence>
<dbReference type="Pfam" id="PF04314">
    <property type="entry name" value="PCuAC"/>
    <property type="match status" value="1"/>
</dbReference>
<dbReference type="AlphaFoldDB" id="A0A916J641"/>
<dbReference type="InterPro" id="IPR007410">
    <property type="entry name" value="LpqE-like"/>
</dbReference>
<dbReference type="RefSeq" id="WP_220636998.1">
    <property type="nucleotide sequence ID" value="NZ_CAJQUM010000001.1"/>
</dbReference>
<feature type="signal peptide" evidence="1">
    <location>
        <begin position="1"/>
        <end position="20"/>
    </location>
</feature>
<evidence type="ECO:0000313" key="3">
    <source>
        <dbReference type="Proteomes" id="UP000742786"/>
    </source>
</evidence>